<keyword evidence="1" id="KW-0472">Membrane</keyword>
<organism evidence="3 4">
    <name type="scientific">Maudiozyma humilis</name>
    <name type="common">Sour dough yeast</name>
    <name type="synonym">Kazachstania humilis</name>
    <dbReference type="NCBI Taxonomy" id="51915"/>
    <lineage>
        <taxon>Eukaryota</taxon>
        <taxon>Fungi</taxon>
        <taxon>Dikarya</taxon>
        <taxon>Ascomycota</taxon>
        <taxon>Saccharomycotina</taxon>
        <taxon>Saccharomycetes</taxon>
        <taxon>Saccharomycetales</taxon>
        <taxon>Saccharomycetaceae</taxon>
        <taxon>Maudiozyma</taxon>
    </lineage>
</organism>
<evidence type="ECO:0000313" key="4">
    <source>
        <dbReference type="Proteomes" id="UP001377567"/>
    </source>
</evidence>
<protein>
    <submittedName>
        <fullName evidence="3">Brr6 protein</fullName>
    </submittedName>
</protein>
<evidence type="ECO:0000256" key="1">
    <source>
        <dbReference type="SAM" id="Phobius"/>
    </source>
</evidence>
<comment type="caution">
    <text evidence="3">The sequence shown here is derived from an EMBL/GenBank/DDBJ whole genome shotgun (WGS) entry which is preliminary data.</text>
</comment>
<dbReference type="SMART" id="SM01042">
    <property type="entry name" value="Brr6_like_C_C"/>
    <property type="match status" value="1"/>
</dbReference>
<dbReference type="InterPro" id="IPR040202">
    <property type="entry name" value="Brl1/Brr6"/>
</dbReference>
<dbReference type="GO" id="GO:0055088">
    <property type="term" value="P:lipid homeostasis"/>
    <property type="evidence" value="ECO:0007669"/>
    <property type="project" value="InterPro"/>
</dbReference>
<evidence type="ECO:0000313" key="3">
    <source>
        <dbReference type="EMBL" id="GMM57042.1"/>
    </source>
</evidence>
<feature type="transmembrane region" description="Helical" evidence="1">
    <location>
        <begin position="47"/>
        <end position="71"/>
    </location>
</feature>
<dbReference type="Pfam" id="PF10104">
    <property type="entry name" value="Brr6_like_C_C"/>
    <property type="match status" value="1"/>
</dbReference>
<dbReference type="PANTHER" id="PTHR28136:SF5">
    <property type="entry name" value="NUCLEUS EXPORT PROTEIN BRR6"/>
    <property type="match status" value="1"/>
</dbReference>
<dbReference type="AlphaFoldDB" id="A0AAV5S148"/>
<dbReference type="GO" id="GO:0006998">
    <property type="term" value="P:nuclear envelope organization"/>
    <property type="evidence" value="ECO:0007669"/>
    <property type="project" value="InterPro"/>
</dbReference>
<dbReference type="InterPro" id="IPR018767">
    <property type="entry name" value="Brl1/Brr6_dom"/>
</dbReference>
<reference evidence="3 4" key="1">
    <citation type="journal article" date="2023" name="Elife">
        <title>Identification of key yeast species and microbe-microbe interactions impacting larval growth of Drosophila in the wild.</title>
        <authorList>
            <person name="Mure A."/>
            <person name="Sugiura Y."/>
            <person name="Maeda R."/>
            <person name="Honda K."/>
            <person name="Sakurai N."/>
            <person name="Takahashi Y."/>
            <person name="Watada M."/>
            <person name="Katoh T."/>
            <person name="Gotoh A."/>
            <person name="Gotoh Y."/>
            <person name="Taniguchi I."/>
            <person name="Nakamura K."/>
            <person name="Hayashi T."/>
            <person name="Katayama T."/>
            <person name="Uemura T."/>
            <person name="Hattori Y."/>
        </authorList>
    </citation>
    <scope>NUCLEOTIDE SEQUENCE [LARGE SCALE GENOMIC DNA]</scope>
    <source>
        <strain evidence="3 4">KH-74</strain>
    </source>
</reference>
<sequence length="197" mass="22238">MDGRSVVRVERTAAGSREEHEVPEKAPGSVVAADNSILMHPRIIAEYIQLFVNLTVVCLVVYAFISVFYMLQRDVQARIDQMVRAEVNRVELCEKNYVQNQCDPAVRVPALEELCTEWFQCINTGKVTTLHSHYTFKSAKLWAQTIADIINAFVEEIKLKAFVMILVTIVLAITVVNAMFSNLIASYSRQGNAQLTR</sequence>
<accession>A0AAV5S148</accession>
<proteinExistence type="predicted"/>
<dbReference type="EMBL" id="BTGD01000011">
    <property type="protein sequence ID" value="GMM57042.1"/>
    <property type="molecule type" value="Genomic_DNA"/>
</dbReference>
<feature type="transmembrane region" description="Helical" evidence="1">
    <location>
        <begin position="161"/>
        <end position="180"/>
    </location>
</feature>
<keyword evidence="1" id="KW-0812">Transmembrane</keyword>
<keyword evidence="4" id="KW-1185">Reference proteome</keyword>
<dbReference type="PANTHER" id="PTHR28136">
    <property type="entry name" value="NUCLEUS EXPORT PROTEIN BRR6"/>
    <property type="match status" value="1"/>
</dbReference>
<evidence type="ECO:0000259" key="2">
    <source>
        <dbReference type="SMART" id="SM01042"/>
    </source>
</evidence>
<keyword evidence="1" id="KW-1133">Transmembrane helix</keyword>
<dbReference type="GO" id="GO:0031965">
    <property type="term" value="C:nuclear membrane"/>
    <property type="evidence" value="ECO:0007669"/>
    <property type="project" value="InterPro"/>
</dbReference>
<dbReference type="Proteomes" id="UP001377567">
    <property type="component" value="Unassembled WGS sequence"/>
</dbReference>
<name>A0AAV5S148_MAUHU</name>
<gene>
    <name evidence="3" type="ORF">DAKH74_036580</name>
</gene>
<feature type="domain" description="Brl1/Brr6" evidence="2">
    <location>
        <begin position="44"/>
        <end position="184"/>
    </location>
</feature>